<proteinExistence type="predicted"/>
<feature type="region of interest" description="Disordered" evidence="1">
    <location>
        <begin position="47"/>
        <end position="67"/>
    </location>
</feature>
<reference evidence="3" key="1">
    <citation type="submission" date="2022-11" db="UniProtKB">
        <authorList>
            <consortium name="WormBaseParasite"/>
        </authorList>
    </citation>
    <scope>IDENTIFICATION</scope>
</reference>
<dbReference type="WBParaSite" id="Minc3s02140g28515">
    <property type="protein sequence ID" value="Minc3s02140g28515"/>
    <property type="gene ID" value="Minc3s02140g28515"/>
</dbReference>
<evidence type="ECO:0000313" key="2">
    <source>
        <dbReference type="Proteomes" id="UP000887563"/>
    </source>
</evidence>
<keyword evidence="2" id="KW-1185">Reference proteome</keyword>
<evidence type="ECO:0000313" key="3">
    <source>
        <dbReference type="WBParaSite" id="Minc3s02140g28515"/>
    </source>
</evidence>
<evidence type="ECO:0000256" key="1">
    <source>
        <dbReference type="SAM" id="MobiDB-lite"/>
    </source>
</evidence>
<accession>A0A914MLI4</accession>
<organism evidence="2 3">
    <name type="scientific">Meloidogyne incognita</name>
    <name type="common">Southern root-knot nematode worm</name>
    <name type="synonym">Oxyuris incognita</name>
    <dbReference type="NCBI Taxonomy" id="6306"/>
    <lineage>
        <taxon>Eukaryota</taxon>
        <taxon>Metazoa</taxon>
        <taxon>Ecdysozoa</taxon>
        <taxon>Nematoda</taxon>
        <taxon>Chromadorea</taxon>
        <taxon>Rhabditida</taxon>
        <taxon>Tylenchina</taxon>
        <taxon>Tylenchomorpha</taxon>
        <taxon>Tylenchoidea</taxon>
        <taxon>Meloidogynidae</taxon>
        <taxon>Meloidogyninae</taxon>
        <taxon>Meloidogyne</taxon>
        <taxon>Meloidogyne incognita group</taxon>
    </lineage>
</organism>
<dbReference type="AlphaFoldDB" id="A0A914MLI4"/>
<dbReference type="Proteomes" id="UP000887563">
    <property type="component" value="Unplaced"/>
</dbReference>
<name>A0A914MLI4_MELIC</name>
<sequence length="102" mass="12248">MKRSVKKGNFIKNQNQMLKCIKSSCRKIVHYCGLATLSWSSTKFDEQEGMHQQEHQQQHNNERPYNVRRFPKKFKCGKRIYAWHAWSVPSKSASERSRHFMF</sequence>
<protein>
    <submittedName>
        <fullName evidence="3">Candidate secreted effector</fullName>
    </submittedName>
</protein>
<feature type="compositionally biased region" description="Basic and acidic residues" evidence="1">
    <location>
        <begin position="47"/>
        <end position="62"/>
    </location>
</feature>